<dbReference type="KEGG" id="marq:MARGE09_P1232"/>
<dbReference type="PANTHER" id="PTHR30537:SF5">
    <property type="entry name" value="HTH-TYPE TRANSCRIPTIONAL ACTIVATOR TTDR-RELATED"/>
    <property type="match status" value="1"/>
</dbReference>
<gene>
    <name evidence="6" type="ORF">MARGE09_P1232</name>
</gene>
<dbReference type="Pfam" id="PF00126">
    <property type="entry name" value="HTH_1"/>
    <property type="match status" value="1"/>
</dbReference>
<keyword evidence="3" id="KW-0238">DNA-binding</keyword>
<accession>A0AAN1WG90</accession>
<dbReference type="InterPro" id="IPR058163">
    <property type="entry name" value="LysR-type_TF_proteobact-type"/>
</dbReference>
<reference evidence="6 7" key="1">
    <citation type="journal article" date="2022" name="IScience">
        <title>An ultrasensitive nanofiber-based assay for enzymatic hydrolysis and deep-sea microbial degradation of cellulose.</title>
        <authorList>
            <person name="Tsudome M."/>
            <person name="Tachioka M."/>
            <person name="Miyazaki M."/>
            <person name="Uchimura K."/>
            <person name="Tsuda M."/>
            <person name="Takaki Y."/>
            <person name="Deguchi S."/>
        </authorList>
    </citation>
    <scope>NUCLEOTIDE SEQUENCE [LARGE SCALE GENOMIC DNA]</scope>
    <source>
        <strain evidence="6 7">GE09</strain>
    </source>
</reference>
<dbReference type="EMBL" id="AP023086">
    <property type="protein sequence ID" value="BCD97032.1"/>
    <property type="molecule type" value="Genomic_DNA"/>
</dbReference>
<dbReference type="InterPro" id="IPR036390">
    <property type="entry name" value="WH_DNA-bd_sf"/>
</dbReference>
<dbReference type="Gene3D" id="1.10.10.10">
    <property type="entry name" value="Winged helix-like DNA-binding domain superfamily/Winged helix DNA-binding domain"/>
    <property type="match status" value="1"/>
</dbReference>
<dbReference type="PROSITE" id="PS50931">
    <property type="entry name" value="HTH_LYSR"/>
    <property type="match status" value="1"/>
</dbReference>
<organism evidence="6 7">
    <name type="scientific">Marinagarivorans cellulosilyticus</name>
    <dbReference type="NCBI Taxonomy" id="2721545"/>
    <lineage>
        <taxon>Bacteria</taxon>
        <taxon>Pseudomonadati</taxon>
        <taxon>Pseudomonadota</taxon>
        <taxon>Gammaproteobacteria</taxon>
        <taxon>Cellvibrionales</taxon>
        <taxon>Cellvibrionaceae</taxon>
        <taxon>Marinagarivorans</taxon>
    </lineage>
</organism>
<evidence type="ECO:0000256" key="1">
    <source>
        <dbReference type="ARBA" id="ARBA00009437"/>
    </source>
</evidence>
<evidence type="ECO:0000256" key="3">
    <source>
        <dbReference type="ARBA" id="ARBA00023125"/>
    </source>
</evidence>
<dbReference type="RefSeq" id="WP_236986510.1">
    <property type="nucleotide sequence ID" value="NZ_AP023086.1"/>
</dbReference>
<feature type="domain" description="HTH lysR-type" evidence="5">
    <location>
        <begin position="2"/>
        <end position="59"/>
    </location>
</feature>
<evidence type="ECO:0000256" key="4">
    <source>
        <dbReference type="ARBA" id="ARBA00023163"/>
    </source>
</evidence>
<comment type="similarity">
    <text evidence="1">Belongs to the LysR transcriptional regulatory family.</text>
</comment>
<dbReference type="PANTHER" id="PTHR30537">
    <property type="entry name" value="HTH-TYPE TRANSCRIPTIONAL REGULATOR"/>
    <property type="match status" value="1"/>
</dbReference>
<keyword evidence="7" id="KW-1185">Reference proteome</keyword>
<evidence type="ECO:0000313" key="6">
    <source>
        <dbReference type="EMBL" id="BCD97032.1"/>
    </source>
</evidence>
<dbReference type="Proteomes" id="UP001320119">
    <property type="component" value="Chromosome"/>
</dbReference>
<dbReference type="GO" id="GO:0003700">
    <property type="term" value="F:DNA-binding transcription factor activity"/>
    <property type="evidence" value="ECO:0007669"/>
    <property type="project" value="InterPro"/>
</dbReference>
<keyword evidence="2" id="KW-0805">Transcription regulation</keyword>
<evidence type="ECO:0000256" key="2">
    <source>
        <dbReference type="ARBA" id="ARBA00023015"/>
    </source>
</evidence>
<sequence length="318" mass="36207">MWSYDDLVIFIKVIEEGNFINTAKKLDLPASTVSRRILRLEKALDTKLINRNPRTFKATEAGLKIFEHCSTNVNAIEQSIQCITDSACGTGGKLTITAPVFLAQELLKDWIIEFQLEHRDIELNICSDNRLKDLVKDDVDLALRIGPLDDSSLVAIKLWDIESCVFGSEEYLAKHPTISKPEDLYAHTCLFFRAAKEKWGFQHNKSKDIESIKPNGKFFMNDIRTIVKATEEGLGLACLPSFAVENCKHSIESRKKLIPVLRNYTIHPERSVYAVYHDRRFLSKNARLFLEHMKTKFLQLNSCKAGLNKLGSCSMEPI</sequence>
<evidence type="ECO:0000259" key="5">
    <source>
        <dbReference type="PROSITE" id="PS50931"/>
    </source>
</evidence>
<dbReference type="GO" id="GO:0043565">
    <property type="term" value="F:sequence-specific DNA binding"/>
    <property type="evidence" value="ECO:0007669"/>
    <property type="project" value="TreeGrafter"/>
</dbReference>
<evidence type="ECO:0000313" key="7">
    <source>
        <dbReference type="Proteomes" id="UP001320119"/>
    </source>
</evidence>
<keyword evidence="4" id="KW-0804">Transcription</keyword>
<dbReference type="Gene3D" id="3.40.190.290">
    <property type="match status" value="1"/>
</dbReference>
<protein>
    <recommendedName>
        <fullName evidence="5">HTH lysR-type domain-containing protein</fullName>
    </recommendedName>
</protein>
<name>A0AAN1WG90_9GAMM</name>
<dbReference type="InterPro" id="IPR000847">
    <property type="entry name" value="LysR_HTH_N"/>
</dbReference>
<dbReference type="InterPro" id="IPR036388">
    <property type="entry name" value="WH-like_DNA-bd_sf"/>
</dbReference>
<dbReference type="Pfam" id="PF03466">
    <property type="entry name" value="LysR_substrate"/>
    <property type="match status" value="1"/>
</dbReference>
<dbReference type="CDD" id="cd08422">
    <property type="entry name" value="PBP2_CrgA_like"/>
    <property type="match status" value="1"/>
</dbReference>
<dbReference type="SUPFAM" id="SSF46785">
    <property type="entry name" value="Winged helix' DNA-binding domain"/>
    <property type="match status" value="1"/>
</dbReference>
<dbReference type="AlphaFoldDB" id="A0AAN1WG90"/>
<dbReference type="SUPFAM" id="SSF53850">
    <property type="entry name" value="Periplasmic binding protein-like II"/>
    <property type="match status" value="1"/>
</dbReference>
<dbReference type="InterPro" id="IPR005119">
    <property type="entry name" value="LysR_subst-bd"/>
</dbReference>
<dbReference type="GO" id="GO:0006351">
    <property type="term" value="P:DNA-templated transcription"/>
    <property type="evidence" value="ECO:0007669"/>
    <property type="project" value="TreeGrafter"/>
</dbReference>
<proteinExistence type="inferred from homology"/>